<accession>W8RLX8</accession>
<name>W8RLX8_9ARCH</name>
<protein>
    <submittedName>
        <fullName evidence="1">Uncharacterized protein</fullName>
    </submittedName>
</protein>
<proteinExistence type="predicted"/>
<dbReference type="GO" id="GO:0005737">
    <property type="term" value="C:cytoplasm"/>
    <property type="evidence" value="ECO:0007669"/>
    <property type="project" value="TreeGrafter"/>
</dbReference>
<sequence>MIDSYDFGRIIIAGKRYSNDLIVFPDKVREGWWRKEGHRLHVEDLKDVLEAKPEVLVVGTGYSGLMMVPPETRKYVESEGIELIAQRTAEACKTFNRLVKSRKVVAAFHLTC</sequence>
<dbReference type="InterPro" id="IPR034096">
    <property type="entry name" value="AAMDC"/>
</dbReference>
<evidence type="ECO:0000313" key="1">
    <source>
        <dbReference type="EMBL" id="AHM02050.1"/>
    </source>
</evidence>
<dbReference type="EMBL" id="KF439061">
    <property type="protein sequence ID" value="AHM02050.1"/>
    <property type="molecule type" value="Genomic_DNA"/>
</dbReference>
<dbReference type="Gene3D" id="3.40.1230.10">
    <property type="entry name" value="MTH938-like"/>
    <property type="match status" value="1"/>
</dbReference>
<organism evidence="1">
    <name type="scientific">uncultured miscellaneous Crenarchaeota group</name>
    <dbReference type="NCBI Taxonomy" id="1368239"/>
    <lineage>
        <taxon>Archaea</taxon>
        <taxon>Candidatus Bathyarchaeota</taxon>
        <taxon>environmental samples</taxon>
    </lineage>
</organism>
<dbReference type="AlphaFoldDB" id="W8RLX8"/>
<dbReference type="PANTHER" id="PTHR15811:SF5">
    <property type="entry name" value="MTH938 DOMAIN-CONTAINING PROTEIN"/>
    <property type="match status" value="1"/>
</dbReference>
<dbReference type="CDD" id="cd05126">
    <property type="entry name" value="Mth938"/>
    <property type="match status" value="1"/>
</dbReference>
<reference evidence="1" key="1">
    <citation type="journal article" date="2014" name="ISME J.">
        <title>Genetic and functional properties of uncultivated MCG archaea assessed by metagenome and gene expression analyses.</title>
        <authorList>
            <person name="Meng J."/>
            <person name="Xu J."/>
            <person name="Qin D."/>
            <person name="He Y."/>
            <person name="Xiao X."/>
            <person name="Wang F."/>
        </authorList>
    </citation>
    <scope>NUCLEOTIDE SEQUENCE</scope>
</reference>
<dbReference type="SUPFAM" id="SSF64076">
    <property type="entry name" value="MTH938-like"/>
    <property type="match status" value="1"/>
</dbReference>
<dbReference type="InterPro" id="IPR036748">
    <property type="entry name" value="MTH938-like_sf"/>
</dbReference>
<dbReference type="PANTHER" id="PTHR15811">
    <property type="entry name" value="MTH938 DOMAIN-CONTAINING PROTEIN"/>
    <property type="match status" value="1"/>
</dbReference>
<dbReference type="InterPro" id="IPR007523">
    <property type="entry name" value="NDUFAF3/AAMDC"/>
</dbReference>
<dbReference type="Pfam" id="PF04430">
    <property type="entry name" value="DUF498"/>
    <property type="match status" value="1"/>
</dbReference>